<dbReference type="Gene3D" id="2.120.10.60">
    <property type="entry name" value="Tricorn protease N-terminal domain"/>
    <property type="match status" value="1"/>
</dbReference>
<organism evidence="12 13">
    <name type="scientific">Pseudofulvimonas gallinarii</name>
    <dbReference type="NCBI Taxonomy" id="634155"/>
    <lineage>
        <taxon>Bacteria</taxon>
        <taxon>Pseudomonadati</taxon>
        <taxon>Pseudomonadota</taxon>
        <taxon>Gammaproteobacteria</taxon>
        <taxon>Lysobacterales</taxon>
        <taxon>Rhodanobacteraceae</taxon>
        <taxon>Pseudofulvimonas</taxon>
    </lineage>
</organism>
<dbReference type="PANTHER" id="PTHR43253">
    <property type="entry name" value="TRICORN PROTEASE HOMOLOG 2-RELATED"/>
    <property type="match status" value="1"/>
</dbReference>
<dbReference type="OrthoDB" id="9758793at2"/>
<dbReference type="Pfam" id="PF14685">
    <property type="entry name" value="PDZ_Tricorn"/>
    <property type="match status" value="1"/>
</dbReference>
<dbReference type="SMART" id="SM00228">
    <property type="entry name" value="PDZ"/>
    <property type="match status" value="1"/>
</dbReference>
<comment type="similarity">
    <text evidence="2 7">Belongs to the peptidase S41B family.</text>
</comment>
<comment type="caution">
    <text evidence="12">The sequence shown here is derived from an EMBL/GenBank/DDBJ whole genome shotgun (WGS) entry which is preliminary data.</text>
</comment>
<dbReference type="Pfam" id="PF26550">
    <property type="entry name" value="Tricorn_2nd"/>
    <property type="match status" value="1"/>
</dbReference>
<dbReference type="GO" id="GO:0008236">
    <property type="term" value="F:serine-type peptidase activity"/>
    <property type="evidence" value="ECO:0007669"/>
    <property type="project" value="UniProtKB-UniRule"/>
</dbReference>
<dbReference type="Gene3D" id="2.30.42.10">
    <property type="match status" value="1"/>
</dbReference>
<name>A0A4S3KYA7_9GAMM</name>
<feature type="domain" description="PDZ" evidence="11">
    <location>
        <begin position="772"/>
        <end position="864"/>
    </location>
</feature>
<dbReference type="Gene3D" id="2.130.10.10">
    <property type="entry name" value="YVTN repeat-like/Quinoprotein amine dehydrogenase"/>
    <property type="match status" value="1"/>
</dbReference>
<dbReference type="InterPro" id="IPR001478">
    <property type="entry name" value="PDZ"/>
</dbReference>
<evidence type="ECO:0000256" key="1">
    <source>
        <dbReference type="ARBA" id="ARBA00004496"/>
    </source>
</evidence>
<dbReference type="SUPFAM" id="SSF50156">
    <property type="entry name" value="PDZ domain-like"/>
    <property type="match status" value="1"/>
</dbReference>
<dbReference type="AlphaFoldDB" id="A0A4S3KYA7"/>
<dbReference type="EMBL" id="SMAF01000007">
    <property type="protein sequence ID" value="TCS98896.1"/>
    <property type="molecule type" value="Genomic_DNA"/>
</dbReference>
<dbReference type="Pfam" id="PF14684">
    <property type="entry name" value="Tricorn_C1"/>
    <property type="match status" value="1"/>
</dbReference>
<keyword evidence="4 7" id="KW-0645">Protease</keyword>
<dbReference type="Pfam" id="PF03572">
    <property type="entry name" value="Peptidase_S41"/>
    <property type="match status" value="1"/>
</dbReference>
<dbReference type="PIRSF" id="PIRSF036421">
    <property type="entry name" value="Tricorn_protease"/>
    <property type="match status" value="1"/>
</dbReference>
<dbReference type="Gene3D" id="3.90.226.10">
    <property type="entry name" value="2-enoyl-CoA Hydratase, Chain A, domain 1"/>
    <property type="match status" value="1"/>
</dbReference>
<evidence type="ECO:0000256" key="5">
    <source>
        <dbReference type="ARBA" id="ARBA00022801"/>
    </source>
</evidence>
<dbReference type="InterPro" id="IPR015943">
    <property type="entry name" value="WD40/YVTN_repeat-like_dom_sf"/>
</dbReference>
<dbReference type="SUPFAM" id="SSF82171">
    <property type="entry name" value="DPP6 N-terminal domain-like"/>
    <property type="match status" value="1"/>
</dbReference>
<sequence>MSAVRRALWLPLCLLLGLSSAQAGPGYYRHPAIHGDTVVFTSEGDLWSVAASGGAARRLTTHAAEETRAAISPDGRWIAFSATYEGPREVYVMPMAGGPPRRLSFDNGNAQVIGWSQDGKVLYAGAGDAGITWSSAVAAIDPQSLARSVFPVAEANDAVVDPEGRWLYFIRYGLAMTGDNARGYRGGALAQLWRFDLRGGSEAERIGPRDANLRRPMWWNGRLLVIADIDHRDNLWSLAADGSDPQPLTRHADFGVRSAQLHGDRVAYQLGADVHVFDLASGTDTRLDIHLVSDFDQRRSRWIDDPLRYLDAVAFAPKGDRIAVNARGRVTLAGLGALRHVDIGAATQRLASPVISPDGRWLYTISDAGGEQEIWRFAADGSGTGEALTDDGGVRRWSLWLSPDGRHLAHDDKRGRLWLLDTENRRNRLIDDGGVDGAEGYDQVAWSADSRHLVFVRQSREVGRSRLALFTLAENRREWLTSDRYHSHSPAFSPDGRWLWFLSDRDFRLANGSPWGDRNTGPFFDRRTKIYALSLQPDQRFPFLADDELSLSAADNGRREGRADEKDGAKAELPALVREGLAERLFEVPQPGGNYRRLQAGKDKLYFLDGDWNSAALKSLPVGNKGEAATQVEGRVVEYALSADGSKVFLRTAGNGDRDFGQFLIADTATKLPDDRSRVTVRLQDWSLLIDPPAEWRQMFADAWRMHRDHFFDDRMRGVDWQAARARFEPLLPRLGDRHELADVLAQMMGELGALHSQVRGGDARDADDGAEAGGLGARLEPVRDGLRIADILRGPPELPGERSPLQAPGVDVRIGDVITHINGQSVAGARHVSDLLRNQAGRQVLLSLRRGGGDFKAVVVATDRAGEERLRYSDWVERNRGKVEDAGEGRIGYLHLYAMGANDIATFAREFYAQFDRDGLIIDVRRNRGGNIDSWIIEKLLRRAWAFWKRPNGQPYTNMQQAFRGHLVVLTDAFTYSDGETFAAGVKSLGLAPLIGARTAGAGIWLSAGNALVDRGIARVSEFPQYGVDGQWLIEAVGVQPDIEVDNLPHATFNGHDAQLQAGIDWLRRKLAEAPVPPLRPRTIPPLLAD</sequence>
<evidence type="ECO:0000259" key="11">
    <source>
        <dbReference type="PROSITE" id="PS50106"/>
    </source>
</evidence>
<dbReference type="InterPro" id="IPR028204">
    <property type="entry name" value="Tricorn_C1"/>
</dbReference>
<feature type="signal peptide" evidence="10">
    <location>
        <begin position="1"/>
        <end position="23"/>
    </location>
</feature>
<feature type="site" description="Transition state stabilizer; via amide nitrogen" evidence="9">
    <location>
        <position position="979"/>
    </location>
</feature>
<dbReference type="PANTHER" id="PTHR43253:SF1">
    <property type="entry name" value="TRICORN PROTEASE HOMOLOG 2-RELATED"/>
    <property type="match status" value="1"/>
</dbReference>
<dbReference type="GO" id="GO:0005737">
    <property type="term" value="C:cytoplasm"/>
    <property type="evidence" value="ECO:0007669"/>
    <property type="project" value="UniProtKB-SubCell"/>
</dbReference>
<evidence type="ECO:0000256" key="4">
    <source>
        <dbReference type="ARBA" id="ARBA00022670"/>
    </source>
</evidence>
<dbReference type="InterPro" id="IPR036034">
    <property type="entry name" value="PDZ_sf"/>
</dbReference>
<dbReference type="CDD" id="cd07562">
    <property type="entry name" value="Peptidase_S41_TRI"/>
    <property type="match status" value="1"/>
</dbReference>
<evidence type="ECO:0000256" key="2">
    <source>
        <dbReference type="ARBA" id="ARBA00008524"/>
    </source>
</evidence>
<feature type="active site" description="Charge relay system" evidence="8">
    <location>
        <position position="756"/>
    </location>
</feature>
<dbReference type="InterPro" id="IPR029414">
    <property type="entry name" value="Tricorn_PDZ"/>
</dbReference>
<dbReference type="SUPFAM" id="SSF52096">
    <property type="entry name" value="ClpP/crotonase"/>
    <property type="match status" value="1"/>
</dbReference>
<comment type="subcellular location">
    <subcellularLocation>
        <location evidence="1 7">Cytoplasm</location>
    </subcellularLocation>
</comment>
<evidence type="ECO:0000256" key="8">
    <source>
        <dbReference type="PIRSR" id="PIRSR036421-1"/>
    </source>
</evidence>
<evidence type="ECO:0000313" key="13">
    <source>
        <dbReference type="Proteomes" id="UP000294599"/>
    </source>
</evidence>
<evidence type="ECO:0000256" key="10">
    <source>
        <dbReference type="SAM" id="SignalP"/>
    </source>
</evidence>
<reference evidence="12 13" key="1">
    <citation type="submission" date="2019-03" db="EMBL/GenBank/DDBJ databases">
        <title>Genomic Encyclopedia of Type Strains, Phase IV (KMG-IV): sequencing the most valuable type-strain genomes for metagenomic binning, comparative biology and taxonomic classification.</title>
        <authorList>
            <person name="Goeker M."/>
        </authorList>
    </citation>
    <scope>NUCLEOTIDE SEQUENCE [LARGE SCALE GENOMIC DNA]</scope>
    <source>
        <strain evidence="12 13">DSM 21944</strain>
    </source>
</reference>
<dbReference type="EC" id="3.4.21.-" evidence="7"/>
<proteinExistence type="inferred from homology"/>
<dbReference type="InterPro" id="IPR005151">
    <property type="entry name" value="Tail-specific_protease"/>
</dbReference>
<evidence type="ECO:0000256" key="9">
    <source>
        <dbReference type="PIRSR" id="PIRSR036421-3"/>
    </source>
</evidence>
<evidence type="ECO:0000256" key="7">
    <source>
        <dbReference type="PIRNR" id="PIRNR036421"/>
    </source>
</evidence>
<dbReference type="Pfam" id="PF26549">
    <property type="entry name" value="Tricorn_N"/>
    <property type="match status" value="1"/>
</dbReference>
<accession>A0A4S3KYA7</accession>
<keyword evidence="6 7" id="KW-0720">Serine protease</keyword>
<keyword evidence="5 7" id="KW-0378">Hydrolase</keyword>
<protein>
    <recommendedName>
        <fullName evidence="7">Tricorn protease homolog</fullName>
        <ecNumber evidence="7">3.4.21.-</ecNumber>
    </recommendedName>
</protein>
<dbReference type="InterPro" id="IPR029045">
    <property type="entry name" value="ClpP/crotonase-like_dom_sf"/>
</dbReference>
<keyword evidence="10" id="KW-0732">Signal</keyword>
<dbReference type="Proteomes" id="UP000294599">
    <property type="component" value="Unassembled WGS sequence"/>
</dbReference>
<dbReference type="InterPro" id="IPR012393">
    <property type="entry name" value="Tricorn_protease"/>
</dbReference>
<feature type="active site" description="Charge relay system" evidence="8">
    <location>
        <position position="1036"/>
    </location>
</feature>
<dbReference type="Gene3D" id="3.30.750.44">
    <property type="match status" value="1"/>
</dbReference>
<feature type="chain" id="PRO_5030100323" description="Tricorn protease homolog" evidence="10">
    <location>
        <begin position="24"/>
        <end position="1091"/>
    </location>
</feature>
<dbReference type="RefSeq" id="WP_123521380.1">
    <property type="nucleotide sequence ID" value="NZ_JBHLWF010000032.1"/>
</dbReference>
<evidence type="ECO:0000313" key="12">
    <source>
        <dbReference type="EMBL" id="TCS98896.1"/>
    </source>
</evidence>
<comment type="function">
    <text evidence="7">Degrades oligopeptides.</text>
</comment>
<dbReference type="GO" id="GO:0006508">
    <property type="term" value="P:proteolysis"/>
    <property type="evidence" value="ECO:0007669"/>
    <property type="project" value="UniProtKB-UniRule"/>
</dbReference>
<gene>
    <name evidence="12" type="ORF">EDC25_10793</name>
</gene>
<keyword evidence="3 7" id="KW-0963">Cytoplasm</keyword>
<evidence type="ECO:0000256" key="6">
    <source>
        <dbReference type="ARBA" id="ARBA00022825"/>
    </source>
</evidence>
<keyword evidence="13" id="KW-1185">Reference proteome</keyword>
<feature type="active site" description="Nucleophile" evidence="8">
    <location>
        <position position="978"/>
    </location>
</feature>
<dbReference type="SMART" id="SM00245">
    <property type="entry name" value="TSPc"/>
    <property type="match status" value="1"/>
</dbReference>
<dbReference type="PROSITE" id="PS50106">
    <property type="entry name" value="PDZ"/>
    <property type="match status" value="1"/>
</dbReference>
<evidence type="ECO:0000256" key="3">
    <source>
        <dbReference type="ARBA" id="ARBA00022490"/>
    </source>
</evidence>